<proteinExistence type="predicted"/>
<comment type="caution">
    <text evidence="1">The sequence shown here is derived from an EMBL/GenBank/DDBJ whole genome shotgun (WGS) entry which is preliminary data.</text>
</comment>
<protein>
    <submittedName>
        <fullName evidence="1">17264_t:CDS:1</fullName>
    </submittedName>
</protein>
<reference evidence="1" key="1">
    <citation type="submission" date="2021-06" db="EMBL/GenBank/DDBJ databases">
        <authorList>
            <person name="Kallberg Y."/>
            <person name="Tangrot J."/>
            <person name="Rosling A."/>
        </authorList>
    </citation>
    <scope>NUCLEOTIDE SEQUENCE</scope>
    <source>
        <strain evidence="1">MA461A</strain>
    </source>
</reference>
<dbReference type="Proteomes" id="UP000789920">
    <property type="component" value="Unassembled WGS sequence"/>
</dbReference>
<organism evidence="1 2">
    <name type="scientific">Racocetra persica</name>
    <dbReference type="NCBI Taxonomy" id="160502"/>
    <lineage>
        <taxon>Eukaryota</taxon>
        <taxon>Fungi</taxon>
        <taxon>Fungi incertae sedis</taxon>
        <taxon>Mucoromycota</taxon>
        <taxon>Glomeromycotina</taxon>
        <taxon>Glomeromycetes</taxon>
        <taxon>Diversisporales</taxon>
        <taxon>Gigasporaceae</taxon>
        <taxon>Racocetra</taxon>
    </lineage>
</organism>
<gene>
    <name evidence="1" type="ORF">RPERSI_LOCUS19063</name>
</gene>
<dbReference type="EMBL" id="CAJVQC010051556">
    <property type="protein sequence ID" value="CAG8790520.1"/>
    <property type="molecule type" value="Genomic_DNA"/>
</dbReference>
<sequence>KVHGYEITGQKPNNPHPEALIELLATVSVSELNGHFDRIF</sequence>
<name>A0ACA9REF7_9GLOM</name>
<evidence type="ECO:0000313" key="2">
    <source>
        <dbReference type="Proteomes" id="UP000789920"/>
    </source>
</evidence>
<feature type="non-terminal residue" evidence="1">
    <location>
        <position position="1"/>
    </location>
</feature>
<accession>A0ACA9REF7</accession>
<evidence type="ECO:0000313" key="1">
    <source>
        <dbReference type="EMBL" id="CAG8790520.1"/>
    </source>
</evidence>
<keyword evidence="2" id="KW-1185">Reference proteome</keyword>
<feature type="non-terminal residue" evidence="1">
    <location>
        <position position="40"/>
    </location>
</feature>